<name>A0A915ILR1_ROMCU</name>
<dbReference type="Proteomes" id="UP000887565">
    <property type="component" value="Unplaced"/>
</dbReference>
<sequence>MMDCNMIDCLGNFLKILIDNMAGIVMYNLDKNLAGLVDCRCTNIEQQLVQLFVWIILSMQHKLLHLWYLGENGYTIH</sequence>
<reference evidence="2" key="1">
    <citation type="submission" date="2022-11" db="UniProtKB">
        <authorList>
            <consortium name="WormBaseParasite"/>
        </authorList>
    </citation>
    <scope>IDENTIFICATION</scope>
</reference>
<dbReference type="WBParaSite" id="nRc.2.0.1.t14398-RA">
    <property type="protein sequence ID" value="nRc.2.0.1.t14398-RA"/>
    <property type="gene ID" value="nRc.2.0.1.g14398"/>
</dbReference>
<evidence type="ECO:0000313" key="2">
    <source>
        <dbReference type="WBParaSite" id="nRc.2.0.1.t14398-RA"/>
    </source>
</evidence>
<accession>A0A915ILR1</accession>
<keyword evidence="1" id="KW-1185">Reference proteome</keyword>
<proteinExistence type="predicted"/>
<organism evidence="1 2">
    <name type="scientific">Romanomermis culicivorax</name>
    <name type="common">Nematode worm</name>
    <dbReference type="NCBI Taxonomy" id="13658"/>
    <lineage>
        <taxon>Eukaryota</taxon>
        <taxon>Metazoa</taxon>
        <taxon>Ecdysozoa</taxon>
        <taxon>Nematoda</taxon>
        <taxon>Enoplea</taxon>
        <taxon>Dorylaimia</taxon>
        <taxon>Mermithida</taxon>
        <taxon>Mermithoidea</taxon>
        <taxon>Mermithidae</taxon>
        <taxon>Romanomermis</taxon>
    </lineage>
</organism>
<dbReference type="AlphaFoldDB" id="A0A915ILR1"/>
<evidence type="ECO:0000313" key="1">
    <source>
        <dbReference type="Proteomes" id="UP000887565"/>
    </source>
</evidence>
<protein>
    <submittedName>
        <fullName evidence="2">Uncharacterized protein</fullName>
    </submittedName>
</protein>